<evidence type="ECO:0000313" key="3">
    <source>
        <dbReference type="EMBL" id="MFD1696661.1"/>
    </source>
</evidence>
<dbReference type="RefSeq" id="WP_149892489.1">
    <property type="nucleotide sequence ID" value="NZ_JBHUFA010000004.1"/>
</dbReference>
<dbReference type="EMBL" id="JBHUFA010000004">
    <property type="protein sequence ID" value="MFD1696661.1"/>
    <property type="molecule type" value="Genomic_DNA"/>
</dbReference>
<organism evidence="3 4">
    <name type="scientific">Roseibium aestuarii</name>
    <dbReference type="NCBI Taxonomy" id="2600299"/>
    <lineage>
        <taxon>Bacteria</taxon>
        <taxon>Pseudomonadati</taxon>
        <taxon>Pseudomonadota</taxon>
        <taxon>Alphaproteobacteria</taxon>
        <taxon>Hyphomicrobiales</taxon>
        <taxon>Stappiaceae</taxon>
        <taxon>Roseibium</taxon>
    </lineage>
</organism>
<accession>A0ABW4JZV1</accession>
<dbReference type="Proteomes" id="UP001597327">
    <property type="component" value="Unassembled WGS sequence"/>
</dbReference>
<feature type="coiled-coil region" evidence="1">
    <location>
        <begin position="315"/>
        <end position="349"/>
    </location>
</feature>
<evidence type="ECO:0000256" key="1">
    <source>
        <dbReference type="SAM" id="Coils"/>
    </source>
</evidence>
<evidence type="ECO:0000313" key="4">
    <source>
        <dbReference type="Proteomes" id="UP001597327"/>
    </source>
</evidence>
<keyword evidence="4" id="KW-1185">Reference proteome</keyword>
<sequence length="438" mass="48486">MRTGLDLAQAVFDQLTCATTGERELLFALSRQSQAILDTRRRQVLLAAQLLQDFGGLLTSVHIPDALCDTLTTLAQRLEQELDHNARSTAALAADLRRDEQDRATQIRNRTLAAGALARAREELAGMETIAHRDLSEDPDVTAAIHALAQQSELARQARLDLTKALQALSGREGGRPKRKRPSDGEAATDGQQDACLALARHADLLEETAREAELDLLSAWRRAVERHGEGDLFGKVMLQRASLATIEQDLRASGTRISAALEELERLQQAAGDDDSLTFPLARLPADQGEALREIWQEALARNDPDLEERLRPIEELSERMALLSADAARLHRRIDEQTRHRKRLEDLFRRIDRQGLAHPSINFLDGPALTAAFQAMLERRMSETSFWARVVNEVERPGVWPEARPLSACPVPYLPLADFTLGPDAPAGADLVVPPL</sequence>
<protein>
    <recommendedName>
        <fullName evidence="5">DUF3375 domain-containing protein</fullName>
    </recommendedName>
</protein>
<gene>
    <name evidence="3" type="ORF">ACFSC7_14125</name>
</gene>
<keyword evidence="1" id="KW-0175">Coiled coil</keyword>
<evidence type="ECO:0008006" key="5">
    <source>
        <dbReference type="Google" id="ProtNLM"/>
    </source>
</evidence>
<feature type="region of interest" description="Disordered" evidence="2">
    <location>
        <begin position="169"/>
        <end position="191"/>
    </location>
</feature>
<evidence type="ECO:0000256" key="2">
    <source>
        <dbReference type="SAM" id="MobiDB-lite"/>
    </source>
</evidence>
<name>A0ABW4JZV1_9HYPH</name>
<reference evidence="4" key="1">
    <citation type="journal article" date="2019" name="Int. J. Syst. Evol. Microbiol.">
        <title>The Global Catalogue of Microorganisms (GCM) 10K type strain sequencing project: providing services to taxonomists for standard genome sequencing and annotation.</title>
        <authorList>
            <consortium name="The Broad Institute Genomics Platform"/>
            <consortium name="The Broad Institute Genome Sequencing Center for Infectious Disease"/>
            <person name="Wu L."/>
            <person name="Ma J."/>
        </authorList>
    </citation>
    <scope>NUCLEOTIDE SEQUENCE [LARGE SCALE GENOMIC DNA]</scope>
    <source>
        <strain evidence="4">JCM 3369</strain>
    </source>
</reference>
<comment type="caution">
    <text evidence="3">The sequence shown here is derived from an EMBL/GenBank/DDBJ whole genome shotgun (WGS) entry which is preliminary data.</text>
</comment>
<proteinExistence type="predicted"/>